<organism evidence="1 2">
    <name type="scientific">Thauera terpenica 58Eu</name>
    <dbReference type="NCBI Taxonomy" id="1348657"/>
    <lineage>
        <taxon>Bacteria</taxon>
        <taxon>Pseudomonadati</taxon>
        <taxon>Pseudomonadota</taxon>
        <taxon>Betaproteobacteria</taxon>
        <taxon>Rhodocyclales</taxon>
        <taxon>Zoogloeaceae</taxon>
        <taxon>Thauera</taxon>
    </lineage>
</organism>
<gene>
    <name evidence="1" type="ORF">M622_07090</name>
</gene>
<dbReference type="EMBL" id="ATJV01000103">
    <property type="protein sequence ID" value="EPZ14014.1"/>
    <property type="molecule type" value="Genomic_DNA"/>
</dbReference>
<accession>T0AMF9</accession>
<reference evidence="1 2" key="1">
    <citation type="submission" date="2013-06" db="EMBL/GenBank/DDBJ databases">
        <title>Draft genome sequence of Thauera terpenica.</title>
        <authorList>
            <person name="Liu B."/>
            <person name="Frostegard A.H."/>
            <person name="Shapleigh J.P."/>
        </authorList>
    </citation>
    <scope>NUCLEOTIDE SEQUENCE [LARGE SCALE GENOMIC DNA]</scope>
    <source>
        <strain evidence="1 2">58Eu</strain>
    </source>
</reference>
<proteinExistence type="predicted"/>
<dbReference type="AlphaFoldDB" id="T0AMF9"/>
<dbReference type="Proteomes" id="UP000015455">
    <property type="component" value="Unassembled WGS sequence"/>
</dbReference>
<evidence type="ECO:0000313" key="1">
    <source>
        <dbReference type="EMBL" id="EPZ14014.1"/>
    </source>
</evidence>
<name>T0AMF9_9RHOO</name>
<keyword evidence="2" id="KW-1185">Reference proteome</keyword>
<dbReference type="STRING" id="1348657.M622_07090"/>
<comment type="caution">
    <text evidence="1">The sequence shown here is derived from an EMBL/GenBank/DDBJ whole genome shotgun (WGS) entry which is preliminary data.</text>
</comment>
<protein>
    <submittedName>
        <fullName evidence="1">Uncharacterized protein</fullName>
    </submittedName>
</protein>
<evidence type="ECO:0000313" key="2">
    <source>
        <dbReference type="Proteomes" id="UP000015455"/>
    </source>
</evidence>
<sequence>MRPAAELLNDKPLTNVKDKYRSLSHTVDSYPDFINRLHQRSVP</sequence>
<dbReference type="PATRIC" id="fig|1348657.5.peg.3434"/>